<sequence length="229" mass="24191">MVRQGVAGPPASRRREVRAALAVVLAVLLVSAIGGVVWAVLAPTERVVVVQPGRGAALTGESGHRFDAMALFVCVAMVVGVLTAAAVWRLRRVRGPIMQCALLFASLVGAELMSWFGELVARWMHPHSSNPPLHTIVAMPPPVDGWRNLVDHWIHSDLSAGAWTVVLVQPLFAALVILLVAALSTSEDLGVGPVHPAYTSEISYGPYSTPVANGISLGQTGPYEGADSR</sequence>
<keyword evidence="1" id="KW-1133">Transmembrane helix</keyword>
<accession>A0ABW6S235</accession>
<keyword evidence="1" id="KW-0812">Transmembrane</keyword>
<comment type="caution">
    <text evidence="2">The sequence shown here is derived from an EMBL/GenBank/DDBJ whole genome shotgun (WGS) entry which is preliminary data.</text>
</comment>
<dbReference type="RefSeq" id="WP_051192961.1">
    <property type="nucleotide sequence ID" value="NZ_JBIAQY010000007.1"/>
</dbReference>
<protein>
    <submittedName>
        <fullName evidence="2">DUF2567 domain-containing protein</fullName>
    </submittedName>
</protein>
<reference evidence="2 3" key="1">
    <citation type="submission" date="2024-10" db="EMBL/GenBank/DDBJ databases">
        <title>The Natural Products Discovery Center: Release of the First 8490 Sequenced Strains for Exploring Actinobacteria Biosynthetic Diversity.</title>
        <authorList>
            <person name="Kalkreuter E."/>
            <person name="Kautsar S.A."/>
            <person name="Yang D."/>
            <person name="Bader C.D."/>
            <person name="Teijaro C.N."/>
            <person name="Fluegel L."/>
            <person name="Davis C.M."/>
            <person name="Simpson J.R."/>
            <person name="Lauterbach L."/>
            <person name="Steele A.D."/>
            <person name="Gui C."/>
            <person name="Meng S."/>
            <person name="Li G."/>
            <person name="Viehrig K."/>
            <person name="Ye F."/>
            <person name="Su P."/>
            <person name="Kiefer A.F."/>
            <person name="Nichols A."/>
            <person name="Cepeda A.J."/>
            <person name="Yan W."/>
            <person name="Fan B."/>
            <person name="Jiang Y."/>
            <person name="Adhikari A."/>
            <person name="Zheng C.-J."/>
            <person name="Schuster L."/>
            <person name="Cowan T.M."/>
            <person name="Smanski M.J."/>
            <person name="Chevrette M.G."/>
            <person name="De Carvalho L.P.S."/>
            <person name="Shen B."/>
        </authorList>
    </citation>
    <scope>NUCLEOTIDE SEQUENCE [LARGE SCALE GENOMIC DNA]</scope>
    <source>
        <strain evidence="2 3">NPDC002593</strain>
    </source>
</reference>
<keyword evidence="3" id="KW-1185">Reference proteome</keyword>
<keyword evidence="1" id="KW-0472">Membrane</keyword>
<feature type="transmembrane region" description="Helical" evidence="1">
    <location>
        <begin position="68"/>
        <end position="88"/>
    </location>
</feature>
<dbReference type="EMBL" id="JBIAQY010000007">
    <property type="protein sequence ID" value="MFF3570348.1"/>
    <property type="molecule type" value="Genomic_DNA"/>
</dbReference>
<dbReference type="Pfam" id="PF10821">
    <property type="entry name" value="DUF2567"/>
    <property type="match status" value="1"/>
</dbReference>
<feature type="transmembrane region" description="Helical" evidence="1">
    <location>
        <begin position="160"/>
        <end position="183"/>
    </location>
</feature>
<evidence type="ECO:0000256" key="1">
    <source>
        <dbReference type="SAM" id="Phobius"/>
    </source>
</evidence>
<dbReference type="InterPro" id="IPR021213">
    <property type="entry name" value="DUF2567"/>
</dbReference>
<proteinExistence type="predicted"/>
<name>A0ABW6S235_9NOCA</name>
<feature type="transmembrane region" description="Helical" evidence="1">
    <location>
        <begin position="100"/>
        <end position="117"/>
    </location>
</feature>
<feature type="transmembrane region" description="Helical" evidence="1">
    <location>
        <begin position="20"/>
        <end position="41"/>
    </location>
</feature>
<dbReference type="Proteomes" id="UP001601992">
    <property type="component" value="Unassembled WGS sequence"/>
</dbReference>
<gene>
    <name evidence="2" type="ORF">ACFYXQ_21460</name>
</gene>
<evidence type="ECO:0000313" key="2">
    <source>
        <dbReference type="EMBL" id="MFF3570348.1"/>
    </source>
</evidence>
<organism evidence="2 3">
    <name type="scientific">Nocardia jiangxiensis</name>
    <dbReference type="NCBI Taxonomy" id="282685"/>
    <lineage>
        <taxon>Bacteria</taxon>
        <taxon>Bacillati</taxon>
        <taxon>Actinomycetota</taxon>
        <taxon>Actinomycetes</taxon>
        <taxon>Mycobacteriales</taxon>
        <taxon>Nocardiaceae</taxon>
        <taxon>Nocardia</taxon>
    </lineage>
</organism>
<evidence type="ECO:0000313" key="3">
    <source>
        <dbReference type="Proteomes" id="UP001601992"/>
    </source>
</evidence>